<dbReference type="InterPro" id="IPR001387">
    <property type="entry name" value="Cro/C1-type_HTH"/>
</dbReference>
<dbReference type="CDD" id="cd00093">
    <property type="entry name" value="HTH_XRE"/>
    <property type="match status" value="1"/>
</dbReference>
<feature type="domain" description="HTH cro/C1-type" evidence="2">
    <location>
        <begin position="37"/>
        <end position="84"/>
    </location>
</feature>
<feature type="compositionally biased region" description="Low complexity" evidence="1">
    <location>
        <begin position="281"/>
        <end position="290"/>
    </location>
</feature>
<evidence type="ECO:0000256" key="1">
    <source>
        <dbReference type="SAM" id="MobiDB-lite"/>
    </source>
</evidence>
<dbReference type="EMBL" id="CP117522">
    <property type="protein sequence ID" value="WNE96863.1"/>
    <property type="molecule type" value="Genomic_DNA"/>
</dbReference>
<accession>A0ABY9UWK2</accession>
<dbReference type="RefSeq" id="WP_311035968.1">
    <property type="nucleotide sequence ID" value="NZ_CP117522.1"/>
</dbReference>
<reference evidence="3 4" key="1">
    <citation type="submission" date="2023-02" db="EMBL/GenBank/DDBJ databases">
        <title>Streptomyces sp. SCA4-21 with antifungal activity against Fusarium oxysporum f. sp. cubense, Streptomyces sp. SCA2-17 with antifungal activity against Fusarium oxysporum f. sp. cubense.</title>
        <authorList>
            <person name="Qi D."/>
        </authorList>
    </citation>
    <scope>NUCLEOTIDE SEQUENCE [LARGE SCALE GENOMIC DNA]</scope>
    <source>
        <strain evidence="3 4">SCA4-21</strain>
    </source>
</reference>
<dbReference type="Pfam" id="PF17765">
    <property type="entry name" value="MLTR_LBD"/>
    <property type="match status" value="1"/>
</dbReference>
<evidence type="ECO:0000313" key="4">
    <source>
        <dbReference type="Proteomes" id="UP001305606"/>
    </source>
</evidence>
<dbReference type="Pfam" id="PF13560">
    <property type="entry name" value="HTH_31"/>
    <property type="match status" value="1"/>
</dbReference>
<name>A0ABY9UWK2_9ACTN</name>
<gene>
    <name evidence="3" type="ORF">PS467_16765</name>
</gene>
<feature type="region of interest" description="Disordered" evidence="1">
    <location>
        <begin position="281"/>
        <end position="330"/>
    </location>
</feature>
<proteinExistence type="predicted"/>
<dbReference type="SMART" id="SM00530">
    <property type="entry name" value="HTH_XRE"/>
    <property type="match status" value="1"/>
</dbReference>
<dbReference type="PANTHER" id="PTHR35010:SF2">
    <property type="entry name" value="BLL4672 PROTEIN"/>
    <property type="match status" value="1"/>
</dbReference>
<dbReference type="PANTHER" id="PTHR35010">
    <property type="entry name" value="BLL4672 PROTEIN-RELATED"/>
    <property type="match status" value="1"/>
</dbReference>
<dbReference type="InterPro" id="IPR041413">
    <property type="entry name" value="MLTR_LBD"/>
</dbReference>
<dbReference type="Gene3D" id="3.30.450.180">
    <property type="match status" value="1"/>
</dbReference>
<evidence type="ECO:0000313" key="3">
    <source>
        <dbReference type="EMBL" id="WNE96863.1"/>
    </source>
</evidence>
<dbReference type="Gene3D" id="1.10.260.40">
    <property type="entry name" value="lambda repressor-like DNA-binding domains"/>
    <property type="match status" value="1"/>
</dbReference>
<dbReference type="PROSITE" id="PS50943">
    <property type="entry name" value="HTH_CROC1"/>
    <property type="match status" value="1"/>
</dbReference>
<sequence length="330" mass="36725">MDRNTELSEFLRTRRARLSPEDAGVSASSDSPRRVPGLRREELAQLAGVSTDYYTRLEQGRHLNVSEAVLDAVARALRLDETERAYLFELARPRPRRTVRRRPPRPQRVRQGVHALLRTLEGVSPAFVLGRRGDVLASNRLARALIIDFEALPYHERNMARFMFLDEAARELWPEWETVAAEMVASLRLEAGRHPDDPRLTELVGELTIKSPEFRKWWADHNVREKTHGVKLYHHPVVGDMTLAYENVTVPGDPDQALCIYTVEPGSPSEAALRLLASWTATPPTSASAPPAAPPPSQARPSGGSSRDASPSSHPSSPSSRSPRSPHGDN</sequence>
<protein>
    <submittedName>
        <fullName evidence="3">Helix-turn-helix transcriptional regulator</fullName>
    </submittedName>
</protein>
<feature type="compositionally biased region" description="Low complexity" evidence="1">
    <location>
        <begin position="299"/>
        <end position="330"/>
    </location>
</feature>
<keyword evidence="4" id="KW-1185">Reference proteome</keyword>
<organism evidence="3 4">
    <name type="scientific">Streptomyces luomodiensis</name>
    <dbReference type="NCBI Taxonomy" id="3026192"/>
    <lineage>
        <taxon>Bacteria</taxon>
        <taxon>Bacillati</taxon>
        <taxon>Actinomycetota</taxon>
        <taxon>Actinomycetes</taxon>
        <taxon>Kitasatosporales</taxon>
        <taxon>Streptomycetaceae</taxon>
        <taxon>Streptomyces</taxon>
    </lineage>
</organism>
<evidence type="ECO:0000259" key="2">
    <source>
        <dbReference type="PROSITE" id="PS50943"/>
    </source>
</evidence>
<dbReference type="InterPro" id="IPR010982">
    <property type="entry name" value="Lambda_DNA-bd_dom_sf"/>
</dbReference>
<dbReference type="Proteomes" id="UP001305606">
    <property type="component" value="Chromosome"/>
</dbReference>
<dbReference type="SUPFAM" id="SSF47413">
    <property type="entry name" value="lambda repressor-like DNA-binding domains"/>
    <property type="match status" value="1"/>
</dbReference>